<dbReference type="OrthoDB" id="2255697at2"/>
<sequence length="422" mass="45626">MVNVIDNESRNRNNMMPVGVKIIDDKGNTTHTAKTDLKTNYISLESKWFGSSSNNNGGNTDPDNPGHPTFGDNYYAGSLADGEITERNLEWSGIDDPTKDTIVTFNDDPGLKPFGQYTGLTILGHIQKTVMTAGTKGAVSTLDLNYDPSNTPKDGYFTTTASYPNYVKSEGLVVGKSLSIPINGVGENLNGDNIKSPEIQLAYNTDKTLTIKHIQGYVNDGNTSGATGANYDYIVDIIATFSVQSAVAQLPPSVNLFAGSASGDIVLAGLTKGFDNSMDGLQVTTDNYATGPYTLGLPGNGFGYRFDLAPFDISKITIPKEELIIGNRYKLDIKNVTTELSLETKIESNRDTWVSSKEDVYKGSMSYYLSKIDDAYVDIKENSVIDLTISFSLTSKDAKGNNSGGTYPGFTVKTTKVTTYKN</sequence>
<accession>A0A2N7AV38</accession>
<protein>
    <submittedName>
        <fullName evidence="2">Uncharacterized protein</fullName>
    </submittedName>
</protein>
<dbReference type="EMBL" id="NIPR01000011">
    <property type="protein sequence ID" value="PMD71512.1"/>
    <property type="molecule type" value="Genomic_DNA"/>
</dbReference>
<dbReference type="AlphaFoldDB" id="A0A2N7AV38"/>
<comment type="caution">
    <text evidence="2">The sequence shown here is derived from an EMBL/GenBank/DDBJ whole genome shotgun (WGS) entry which is preliminary data.</text>
</comment>
<feature type="region of interest" description="Disordered" evidence="1">
    <location>
        <begin position="52"/>
        <end position="77"/>
    </location>
</feature>
<proteinExistence type="predicted"/>
<evidence type="ECO:0000313" key="3">
    <source>
        <dbReference type="Proteomes" id="UP000235649"/>
    </source>
</evidence>
<organism evidence="2 3">
    <name type="scientific">Companilactobacillus nuruki</name>
    <dbReference type="NCBI Taxonomy" id="1993540"/>
    <lineage>
        <taxon>Bacteria</taxon>
        <taxon>Bacillati</taxon>
        <taxon>Bacillota</taxon>
        <taxon>Bacilli</taxon>
        <taxon>Lactobacillales</taxon>
        <taxon>Lactobacillaceae</taxon>
        <taxon>Companilactobacillus</taxon>
    </lineage>
</organism>
<evidence type="ECO:0000256" key="1">
    <source>
        <dbReference type="SAM" id="MobiDB-lite"/>
    </source>
</evidence>
<dbReference type="RefSeq" id="WP_102195887.1">
    <property type="nucleotide sequence ID" value="NZ_NIPR01000011.1"/>
</dbReference>
<evidence type="ECO:0000313" key="2">
    <source>
        <dbReference type="EMBL" id="PMD71512.1"/>
    </source>
</evidence>
<keyword evidence="3" id="KW-1185">Reference proteome</keyword>
<name>A0A2N7AV38_9LACO</name>
<dbReference type="Proteomes" id="UP000235649">
    <property type="component" value="Unassembled WGS sequence"/>
</dbReference>
<gene>
    <name evidence="2" type="ORF">CBP76_05210</name>
</gene>
<reference evidence="2 3" key="1">
    <citation type="submission" date="2017-05" db="EMBL/GenBank/DDBJ databases">
        <title>Lactobacillus nurukis nov., sp. nov., isolated from nuruk.</title>
        <authorList>
            <person name="Kim S.-J."/>
        </authorList>
    </citation>
    <scope>NUCLEOTIDE SEQUENCE [LARGE SCALE GENOMIC DNA]</scope>
    <source>
        <strain evidence="2 3">SYF10-1a</strain>
    </source>
</reference>